<dbReference type="InterPro" id="IPR005123">
    <property type="entry name" value="Oxoglu/Fe-dep_dioxygenase_dom"/>
</dbReference>
<comment type="caution">
    <text evidence="9">The sequence shown here is derived from an EMBL/GenBank/DDBJ whole genome shotgun (WGS) entry which is preliminary data.</text>
</comment>
<evidence type="ECO:0000256" key="4">
    <source>
        <dbReference type="ARBA" id="ARBA00023004"/>
    </source>
</evidence>
<evidence type="ECO:0000256" key="3">
    <source>
        <dbReference type="ARBA" id="ARBA00023002"/>
    </source>
</evidence>
<dbReference type="InterPro" id="IPR050231">
    <property type="entry name" value="Iron_ascorbate_oxido_reductase"/>
</dbReference>
<keyword evidence="2 7" id="KW-0479">Metal-binding</keyword>
<protein>
    <recommendedName>
        <fullName evidence="8">Fe2OG dioxygenase domain-containing protein</fullName>
    </recommendedName>
</protein>
<organism evidence="9 10">
    <name type="scientific">Vanilla planifolia</name>
    <name type="common">Vanilla</name>
    <dbReference type="NCBI Taxonomy" id="51239"/>
    <lineage>
        <taxon>Eukaryota</taxon>
        <taxon>Viridiplantae</taxon>
        <taxon>Streptophyta</taxon>
        <taxon>Embryophyta</taxon>
        <taxon>Tracheophyta</taxon>
        <taxon>Spermatophyta</taxon>
        <taxon>Magnoliopsida</taxon>
        <taxon>Liliopsida</taxon>
        <taxon>Asparagales</taxon>
        <taxon>Orchidaceae</taxon>
        <taxon>Vanilloideae</taxon>
        <taxon>Vanilleae</taxon>
        <taxon>Vanilla</taxon>
    </lineage>
</organism>
<evidence type="ECO:0000313" key="10">
    <source>
        <dbReference type="Proteomes" id="UP000639772"/>
    </source>
</evidence>
<evidence type="ECO:0000256" key="6">
    <source>
        <dbReference type="ARBA" id="ARBA00050797"/>
    </source>
</evidence>
<feature type="domain" description="Fe2OG dioxygenase" evidence="8">
    <location>
        <begin position="227"/>
        <end position="327"/>
    </location>
</feature>
<comment type="cofactor">
    <cofactor evidence="1">
        <name>L-ascorbate</name>
        <dbReference type="ChEBI" id="CHEBI:38290"/>
    </cofactor>
</comment>
<proteinExistence type="inferred from homology"/>
<dbReference type="Gene3D" id="2.60.120.330">
    <property type="entry name" value="B-lactam Antibiotic, Isopenicillin N Synthase, Chain"/>
    <property type="match status" value="1"/>
</dbReference>
<evidence type="ECO:0000259" key="8">
    <source>
        <dbReference type="PROSITE" id="PS51471"/>
    </source>
</evidence>
<dbReference type="AlphaFoldDB" id="A0A835R178"/>
<dbReference type="Pfam" id="PF03171">
    <property type="entry name" value="2OG-FeII_Oxy"/>
    <property type="match status" value="1"/>
</dbReference>
<dbReference type="SUPFAM" id="SSF51197">
    <property type="entry name" value="Clavaminate synthase-like"/>
    <property type="match status" value="1"/>
</dbReference>
<dbReference type="GO" id="GO:0016491">
    <property type="term" value="F:oxidoreductase activity"/>
    <property type="evidence" value="ECO:0007669"/>
    <property type="project" value="UniProtKB-KW"/>
</dbReference>
<evidence type="ECO:0000256" key="5">
    <source>
        <dbReference type="ARBA" id="ARBA00050508"/>
    </source>
</evidence>
<evidence type="ECO:0000313" key="9">
    <source>
        <dbReference type="EMBL" id="KAG0483575.1"/>
    </source>
</evidence>
<dbReference type="OrthoDB" id="288590at2759"/>
<dbReference type="InterPro" id="IPR044861">
    <property type="entry name" value="IPNS-like_FE2OG_OXY"/>
</dbReference>
<dbReference type="GO" id="GO:0046872">
    <property type="term" value="F:metal ion binding"/>
    <property type="evidence" value="ECO:0007669"/>
    <property type="project" value="UniProtKB-KW"/>
</dbReference>
<dbReference type="Proteomes" id="UP000639772">
    <property type="component" value="Unassembled WGS sequence"/>
</dbReference>
<comment type="similarity">
    <text evidence="7">Belongs to the iron/ascorbate-dependent oxidoreductase family.</text>
</comment>
<dbReference type="EMBL" id="JADCNM010000005">
    <property type="protein sequence ID" value="KAG0483575.1"/>
    <property type="molecule type" value="Genomic_DNA"/>
</dbReference>
<reference evidence="9 10" key="1">
    <citation type="journal article" date="2020" name="Nat. Food">
        <title>A phased Vanilla planifolia genome enables genetic improvement of flavour and production.</title>
        <authorList>
            <person name="Hasing T."/>
            <person name="Tang H."/>
            <person name="Brym M."/>
            <person name="Khazi F."/>
            <person name="Huang T."/>
            <person name="Chambers A.H."/>
        </authorList>
    </citation>
    <scope>NUCLEOTIDE SEQUENCE [LARGE SCALE GENOMIC DNA]</scope>
    <source>
        <tissue evidence="9">Leaf</tissue>
    </source>
</reference>
<dbReference type="Pfam" id="PF14226">
    <property type="entry name" value="DIOX_N"/>
    <property type="match status" value="1"/>
</dbReference>
<evidence type="ECO:0000256" key="1">
    <source>
        <dbReference type="ARBA" id="ARBA00001961"/>
    </source>
</evidence>
<dbReference type="FunFam" id="2.60.120.330:FF:000003">
    <property type="entry name" value="Gibberellin 20 oxidase 2"/>
    <property type="match status" value="1"/>
</dbReference>
<comment type="catalytic activity">
    <reaction evidence="6">
        <text>gibberellin A53 + 2 2-oxoglutarate + 3 O2 + H(+) = gibberellin A20 + 2 succinate + 3 CO2 + 2 H2O</text>
        <dbReference type="Rhea" id="RHEA:60796"/>
        <dbReference type="ChEBI" id="CHEBI:15377"/>
        <dbReference type="ChEBI" id="CHEBI:15378"/>
        <dbReference type="ChEBI" id="CHEBI:15379"/>
        <dbReference type="ChEBI" id="CHEBI:16526"/>
        <dbReference type="ChEBI" id="CHEBI:16810"/>
        <dbReference type="ChEBI" id="CHEBI:30031"/>
        <dbReference type="ChEBI" id="CHEBI:58526"/>
        <dbReference type="ChEBI" id="CHEBI:143954"/>
    </reaction>
    <physiologicalReaction direction="left-to-right" evidence="6">
        <dbReference type="Rhea" id="RHEA:60797"/>
    </physiologicalReaction>
</comment>
<dbReference type="PRINTS" id="PR00682">
    <property type="entry name" value="IPNSYNTHASE"/>
</dbReference>
<keyword evidence="3 7" id="KW-0560">Oxidoreductase</keyword>
<evidence type="ECO:0000256" key="2">
    <source>
        <dbReference type="ARBA" id="ARBA00022723"/>
    </source>
</evidence>
<gene>
    <name evidence="9" type="ORF">HPP92_011659</name>
</gene>
<dbReference type="PROSITE" id="PS51471">
    <property type="entry name" value="FE2OG_OXY"/>
    <property type="match status" value="1"/>
</dbReference>
<comment type="catalytic activity">
    <reaction evidence="5">
        <text>gibberellin A12 + 2 2-oxoglutarate + 3 O2 + H(+) = gibberellin A9 + 2 succinate + 3 CO2 + 2 H2O</text>
        <dbReference type="Rhea" id="RHEA:60772"/>
        <dbReference type="ChEBI" id="CHEBI:15377"/>
        <dbReference type="ChEBI" id="CHEBI:15378"/>
        <dbReference type="ChEBI" id="CHEBI:15379"/>
        <dbReference type="ChEBI" id="CHEBI:16526"/>
        <dbReference type="ChEBI" id="CHEBI:16810"/>
        <dbReference type="ChEBI" id="CHEBI:30031"/>
        <dbReference type="ChEBI" id="CHEBI:58627"/>
        <dbReference type="ChEBI" id="CHEBI:73255"/>
    </reaction>
    <physiologicalReaction direction="left-to-right" evidence="5">
        <dbReference type="Rhea" id="RHEA:60773"/>
    </physiologicalReaction>
</comment>
<dbReference type="PANTHER" id="PTHR47990">
    <property type="entry name" value="2-OXOGLUTARATE (2OG) AND FE(II)-DEPENDENT OXYGENASE SUPERFAMILY PROTEIN-RELATED"/>
    <property type="match status" value="1"/>
</dbReference>
<dbReference type="GO" id="GO:0009685">
    <property type="term" value="P:gibberellin metabolic process"/>
    <property type="evidence" value="ECO:0007669"/>
    <property type="project" value="UniProtKB-ARBA"/>
</dbReference>
<sequence>MEYSSPTSLLLCPPIDLIQNVEKDAGSDSSSFVFDSTHHRNQASIPRQFVWPASERSGASNELQAPVVDLDGFFRGDRASTELAAELVRSACTDHGFFQVVNHGVSPSLVADALATAEEFFKLPLVHKLRACRKPRSMWGYTGAHSDRFSSKLPWKETLSFANDGMASQSVIPDYLIANLGTEFHRMGKVYERYCKAMEDLSLSIMELIGISLGVDRSHFREFFSDGSSIMRCNNYPQCQEPELTLGTGPHCDPTSITILLQQGDVDGLEVFTGGGWRLVRPMSGAFVVNIGDTFMALSNGRYKSCLHRAVVNRIRERRSLAFFLCPREGWVVRPPGCLVEQGEARKYPDFTWAELFDFTQTQYRADTRTLQTFAQWLLSSNTSSSRRLCSG</sequence>
<dbReference type="InterPro" id="IPR026992">
    <property type="entry name" value="DIOX_N"/>
</dbReference>
<accession>A0A835R178</accession>
<evidence type="ECO:0000256" key="7">
    <source>
        <dbReference type="RuleBase" id="RU003682"/>
    </source>
</evidence>
<name>A0A835R178_VANPL</name>
<dbReference type="InterPro" id="IPR027443">
    <property type="entry name" value="IPNS-like_sf"/>
</dbReference>
<keyword evidence="4 7" id="KW-0408">Iron</keyword>